<dbReference type="STRING" id="319236.BST91_11545"/>
<dbReference type="GO" id="GO:0004672">
    <property type="term" value="F:protein kinase activity"/>
    <property type="evidence" value="ECO:0007669"/>
    <property type="project" value="UniProtKB-ARBA"/>
</dbReference>
<organism evidence="1 2">
    <name type="scientific">Nonlabens tegetincola</name>
    <dbReference type="NCBI Taxonomy" id="323273"/>
    <lineage>
        <taxon>Bacteria</taxon>
        <taxon>Pseudomonadati</taxon>
        <taxon>Bacteroidota</taxon>
        <taxon>Flavobacteriia</taxon>
        <taxon>Flavobacteriales</taxon>
        <taxon>Flavobacteriaceae</taxon>
        <taxon>Nonlabens</taxon>
    </lineage>
</organism>
<evidence type="ECO:0000313" key="1">
    <source>
        <dbReference type="EMBL" id="GAK95849.1"/>
    </source>
</evidence>
<dbReference type="AlphaFoldDB" id="A0A090PYB8"/>
<reference evidence="1" key="1">
    <citation type="journal article" date="2014" name="Genome Announc.">
        <title>Draft Genome Sequences of Marine Flavobacterium Nonlabens Strains NR17, NR24, NR27, NR32, NR33, and Ara13.</title>
        <authorList>
            <person name="Nakanishi M."/>
            <person name="Meirelles P."/>
            <person name="Suzuki R."/>
            <person name="Takatani N."/>
            <person name="Mino S."/>
            <person name="Suda W."/>
            <person name="Oshima K."/>
            <person name="Hattori M."/>
            <person name="Ohkuma M."/>
            <person name="Hosokawa M."/>
            <person name="Miyashita K."/>
            <person name="Thompson F.L."/>
            <person name="Niwa A."/>
            <person name="Sawabe T."/>
            <person name="Sawabe T."/>
        </authorList>
    </citation>
    <scope>NUCLEOTIDE SEQUENCE [LARGE SCALE GENOMIC DNA]</scope>
    <source>
        <strain evidence="1">JCM 19294</strain>
    </source>
</reference>
<name>A0A090PYB8_9FLAO</name>
<sequence length="107" mass="12551">MTEQPNRSYIDALCRGDKVFEEKLIKVIKLEFPNEVKVYHEAFNEKKQTKTAEAVHKLKHKISILGLENGYQTAVKYEDEIREGNYDLHKEFEAILNSMSTYLKTLE</sequence>
<dbReference type="OrthoDB" id="1441381at2"/>
<dbReference type="Gene3D" id="1.20.120.160">
    <property type="entry name" value="HPT domain"/>
    <property type="match status" value="1"/>
</dbReference>
<dbReference type="InterPro" id="IPR008207">
    <property type="entry name" value="Sig_transdc_His_kin_Hpt_dom"/>
</dbReference>
<proteinExistence type="predicted"/>
<comment type="caution">
    <text evidence="1">The sequence shown here is derived from an EMBL/GenBank/DDBJ whole genome shotgun (WGS) entry which is preliminary data.</text>
</comment>
<dbReference type="InterPro" id="IPR036641">
    <property type="entry name" value="HPT_dom_sf"/>
</dbReference>
<dbReference type="RefSeq" id="WP_042276627.1">
    <property type="nucleotide sequence ID" value="NZ_BBML01000001.1"/>
</dbReference>
<evidence type="ECO:0000313" key="2">
    <source>
        <dbReference type="Proteomes" id="UP000029221"/>
    </source>
</evidence>
<accession>A0A2S7TGP6</accession>
<dbReference type="EMBL" id="BBML01000001">
    <property type="protein sequence ID" value="GAK95849.1"/>
    <property type="molecule type" value="Genomic_DNA"/>
</dbReference>
<dbReference type="SUPFAM" id="SSF47226">
    <property type="entry name" value="Histidine-containing phosphotransfer domain, HPT domain"/>
    <property type="match status" value="1"/>
</dbReference>
<protein>
    <submittedName>
        <fullName evidence="1">Uncharacterized protein</fullName>
    </submittedName>
</protein>
<dbReference type="GO" id="GO:0000160">
    <property type="term" value="P:phosphorelay signal transduction system"/>
    <property type="evidence" value="ECO:0007669"/>
    <property type="project" value="InterPro"/>
</dbReference>
<dbReference type="eggNOG" id="COG2198">
    <property type="taxonomic scope" value="Bacteria"/>
</dbReference>
<gene>
    <name evidence="1" type="ORF">JCM19294_2631</name>
</gene>
<keyword evidence="2" id="KW-1185">Reference proteome</keyword>
<accession>A0A090PYB8</accession>
<dbReference type="Proteomes" id="UP000029221">
    <property type="component" value="Unassembled WGS sequence"/>
</dbReference>
<dbReference type="PROSITE" id="PS50894">
    <property type="entry name" value="HPT"/>
    <property type="match status" value="1"/>
</dbReference>